<organism evidence="3 4">
    <name type="scientific">Cohnella pontilimi</name>
    <dbReference type="NCBI Taxonomy" id="2564100"/>
    <lineage>
        <taxon>Bacteria</taxon>
        <taxon>Bacillati</taxon>
        <taxon>Bacillota</taxon>
        <taxon>Bacilli</taxon>
        <taxon>Bacillales</taxon>
        <taxon>Paenibacillaceae</taxon>
        <taxon>Cohnella</taxon>
    </lineage>
</organism>
<sequence length="324" mass="37584">MRILALMEAEHHRMNVGWALEEIGHHVLHINEPNEKRIDEAVQYFKPHMTYGMGWDLLQDKVETVSAILRKHNLFHLYFAEEDWLHYGWWSSLYVQTVPTHFVMTRSERCLPNYEQMGIPAVFLDVGSNPSFQRPVKPVPAYACDVSVVVNGQFIHDVFRRKSLADLVYPLFGAPFDTRIRGNDWHNELPRHIGITANPRMLYGSLPYCETPKVHSSAKINISVQTVEDQLSSRTYDILAAGGFLLTSDTPRVRERLKPGINCEVSDSPEETIEKIRYYLQHEDKRKEIAGRGLEFAQTEATYQTNIPRIWPLIEAEVNRYYGW</sequence>
<comment type="caution">
    <text evidence="3">The sequence shown here is derived from an EMBL/GenBank/DDBJ whole genome shotgun (WGS) entry which is preliminary data.</text>
</comment>
<dbReference type="InterPro" id="IPR024542">
    <property type="entry name" value="YkvP_N"/>
</dbReference>
<reference evidence="3 4" key="1">
    <citation type="submission" date="2019-04" db="EMBL/GenBank/DDBJ databases">
        <title>Cohnella sp. nov., isolated from soil.</title>
        <authorList>
            <person name="Kim W."/>
        </authorList>
    </citation>
    <scope>NUCLEOTIDE SEQUENCE [LARGE SCALE GENOMIC DNA]</scope>
    <source>
        <strain evidence="3 4">CAU 1483</strain>
    </source>
</reference>
<protein>
    <submittedName>
        <fullName evidence="3">Spore coat protein</fullName>
    </submittedName>
</protein>
<proteinExistence type="predicted"/>
<evidence type="ECO:0000313" key="3">
    <source>
        <dbReference type="EMBL" id="TJY43089.1"/>
    </source>
</evidence>
<dbReference type="SUPFAM" id="SSF53756">
    <property type="entry name" value="UDP-Glycosyltransferase/glycogen phosphorylase"/>
    <property type="match status" value="1"/>
</dbReference>
<dbReference type="OrthoDB" id="7019976at2"/>
<dbReference type="Proteomes" id="UP000309673">
    <property type="component" value="Unassembled WGS sequence"/>
</dbReference>
<dbReference type="Pfam" id="PF13524">
    <property type="entry name" value="Glyco_trans_1_2"/>
    <property type="match status" value="1"/>
</dbReference>
<feature type="domain" description="Spore protein YkvP/CgeB glycosyl transferase-like" evidence="2">
    <location>
        <begin position="176"/>
        <end position="307"/>
    </location>
</feature>
<accession>A0A4V5LSI1</accession>
<dbReference type="Pfam" id="PF12996">
    <property type="entry name" value="DUF3880"/>
    <property type="match status" value="1"/>
</dbReference>
<keyword evidence="3" id="KW-0946">Virion</keyword>
<dbReference type="AlphaFoldDB" id="A0A4V5LSI1"/>
<gene>
    <name evidence="3" type="ORF">E5161_04115</name>
</gene>
<dbReference type="EMBL" id="SUPK01000002">
    <property type="protein sequence ID" value="TJY43089.1"/>
    <property type="molecule type" value="Genomic_DNA"/>
</dbReference>
<dbReference type="RefSeq" id="WP_136776454.1">
    <property type="nucleotide sequence ID" value="NZ_SUPK01000002.1"/>
</dbReference>
<keyword evidence="3" id="KW-0167">Capsid protein</keyword>
<dbReference type="InterPro" id="IPR055259">
    <property type="entry name" value="YkvP/CgeB_Glyco_trans-like"/>
</dbReference>
<keyword evidence="4" id="KW-1185">Reference proteome</keyword>
<evidence type="ECO:0000259" key="2">
    <source>
        <dbReference type="Pfam" id="PF13524"/>
    </source>
</evidence>
<evidence type="ECO:0000313" key="4">
    <source>
        <dbReference type="Proteomes" id="UP000309673"/>
    </source>
</evidence>
<feature type="domain" description="Spore protein YkvP N-terminal" evidence="1">
    <location>
        <begin position="9"/>
        <end position="105"/>
    </location>
</feature>
<evidence type="ECO:0000259" key="1">
    <source>
        <dbReference type="Pfam" id="PF12996"/>
    </source>
</evidence>
<name>A0A4V5LSI1_9BACL</name>